<comment type="function">
    <text evidence="1">Thiol-specific peroxidase that catalyzes the reduction of hydrogen peroxide and organic hydroperoxides to water and alcohols, respectively. Plays a role in cell protection against oxidative stress by detoxifying peroxides and as sensor of hydrogen peroxide-mediated signaling events.</text>
</comment>
<keyword evidence="4" id="KW-0049">Antioxidant</keyword>
<keyword evidence="5" id="KW-0560">Oxidoreductase</keyword>
<dbReference type="Pfam" id="PF00578">
    <property type="entry name" value="AhpC-TSA"/>
    <property type="match status" value="1"/>
</dbReference>
<evidence type="ECO:0000259" key="12">
    <source>
        <dbReference type="PROSITE" id="PS51352"/>
    </source>
</evidence>
<keyword evidence="6" id="KW-1015">Disulfide bond</keyword>
<evidence type="ECO:0000256" key="8">
    <source>
        <dbReference type="ARBA" id="ARBA00032824"/>
    </source>
</evidence>
<gene>
    <name evidence="13" type="ORF">G8O30_11320</name>
</gene>
<evidence type="ECO:0000256" key="5">
    <source>
        <dbReference type="ARBA" id="ARBA00023002"/>
    </source>
</evidence>
<evidence type="ECO:0000313" key="13">
    <source>
        <dbReference type="EMBL" id="QPC47493.1"/>
    </source>
</evidence>
<protein>
    <recommendedName>
        <fullName evidence="2">thioredoxin-dependent peroxiredoxin</fullName>
        <ecNumber evidence="2">1.11.1.24</ecNumber>
    </recommendedName>
    <alternativeName>
        <fullName evidence="10">Bacterioferritin comigratory protein</fullName>
    </alternativeName>
    <alternativeName>
        <fullName evidence="8">Thioredoxin peroxidase</fullName>
    </alternativeName>
</protein>
<evidence type="ECO:0000256" key="6">
    <source>
        <dbReference type="ARBA" id="ARBA00023157"/>
    </source>
</evidence>
<evidence type="ECO:0000256" key="10">
    <source>
        <dbReference type="ARBA" id="ARBA00041373"/>
    </source>
</evidence>
<dbReference type="InterPro" id="IPR000866">
    <property type="entry name" value="AhpC/TSA"/>
</dbReference>
<comment type="catalytic activity">
    <reaction evidence="11">
        <text>a hydroperoxide + [thioredoxin]-dithiol = an alcohol + [thioredoxin]-disulfide + H2O</text>
        <dbReference type="Rhea" id="RHEA:62620"/>
        <dbReference type="Rhea" id="RHEA-COMP:10698"/>
        <dbReference type="Rhea" id="RHEA-COMP:10700"/>
        <dbReference type="ChEBI" id="CHEBI:15377"/>
        <dbReference type="ChEBI" id="CHEBI:29950"/>
        <dbReference type="ChEBI" id="CHEBI:30879"/>
        <dbReference type="ChEBI" id="CHEBI:35924"/>
        <dbReference type="ChEBI" id="CHEBI:50058"/>
        <dbReference type="EC" id="1.11.1.24"/>
    </reaction>
</comment>
<dbReference type="SUPFAM" id="SSF52833">
    <property type="entry name" value="Thioredoxin-like"/>
    <property type="match status" value="1"/>
</dbReference>
<dbReference type="KEGG" id="mcui:G8O30_11320"/>
<dbReference type="InterPro" id="IPR050924">
    <property type="entry name" value="Peroxiredoxin_BCP/PrxQ"/>
</dbReference>
<evidence type="ECO:0000256" key="2">
    <source>
        <dbReference type="ARBA" id="ARBA00013017"/>
    </source>
</evidence>
<evidence type="ECO:0000313" key="14">
    <source>
        <dbReference type="Proteomes" id="UP000593626"/>
    </source>
</evidence>
<dbReference type="PROSITE" id="PS51352">
    <property type="entry name" value="THIOREDOXIN_2"/>
    <property type="match status" value="1"/>
</dbReference>
<name>A0A7S8CCL4_9BACI</name>
<dbReference type="RefSeq" id="WP_239672163.1">
    <property type="nucleotide sequence ID" value="NZ_CP049742.1"/>
</dbReference>
<dbReference type="InterPro" id="IPR013766">
    <property type="entry name" value="Thioredoxin_domain"/>
</dbReference>
<dbReference type="GO" id="GO:0005737">
    <property type="term" value="C:cytoplasm"/>
    <property type="evidence" value="ECO:0007669"/>
    <property type="project" value="TreeGrafter"/>
</dbReference>
<dbReference type="Gene3D" id="3.40.30.10">
    <property type="entry name" value="Glutaredoxin"/>
    <property type="match status" value="1"/>
</dbReference>
<comment type="similarity">
    <text evidence="9">Belongs to the peroxiredoxin family. BCP/PrxQ subfamily.</text>
</comment>
<accession>A0A7S8CCL4</accession>
<dbReference type="GO" id="GO:0034599">
    <property type="term" value="P:cellular response to oxidative stress"/>
    <property type="evidence" value="ECO:0007669"/>
    <property type="project" value="TreeGrafter"/>
</dbReference>
<dbReference type="AlphaFoldDB" id="A0A7S8CCL4"/>
<dbReference type="CDD" id="cd02970">
    <property type="entry name" value="PRX_like2"/>
    <property type="match status" value="1"/>
</dbReference>
<proteinExistence type="inferred from homology"/>
<keyword evidence="14" id="KW-1185">Reference proteome</keyword>
<dbReference type="PANTHER" id="PTHR42801:SF7">
    <property type="entry name" value="SLL1159 PROTEIN"/>
    <property type="match status" value="1"/>
</dbReference>
<dbReference type="PANTHER" id="PTHR42801">
    <property type="entry name" value="THIOREDOXIN-DEPENDENT PEROXIDE REDUCTASE"/>
    <property type="match status" value="1"/>
</dbReference>
<dbReference type="GO" id="GO:0045454">
    <property type="term" value="P:cell redox homeostasis"/>
    <property type="evidence" value="ECO:0007669"/>
    <property type="project" value="TreeGrafter"/>
</dbReference>
<dbReference type="Proteomes" id="UP000593626">
    <property type="component" value="Chromosome"/>
</dbReference>
<evidence type="ECO:0000256" key="3">
    <source>
        <dbReference type="ARBA" id="ARBA00022559"/>
    </source>
</evidence>
<keyword evidence="7" id="KW-0676">Redox-active center</keyword>
<organism evidence="13 14">
    <name type="scientific">Mangrovibacillus cuniculi</name>
    <dbReference type="NCBI Taxonomy" id="2593652"/>
    <lineage>
        <taxon>Bacteria</taxon>
        <taxon>Bacillati</taxon>
        <taxon>Bacillota</taxon>
        <taxon>Bacilli</taxon>
        <taxon>Bacillales</taxon>
        <taxon>Bacillaceae</taxon>
        <taxon>Mangrovibacillus</taxon>
    </lineage>
</organism>
<evidence type="ECO:0000256" key="9">
    <source>
        <dbReference type="ARBA" id="ARBA00038489"/>
    </source>
</evidence>
<reference evidence="13 14" key="1">
    <citation type="submission" date="2019-07" db="EMBL/GenBank/DDBJ databases">
        <title>Genome sequence of 2 isolates from Red Sea Mangroves.</title>
        <authorList>
            <person name="Sefrji F."/>
            <person name="Michoud G."/>
            <person name="Merlino G."/>
            <person name="Daffonchio D."/>
        </authorList>
    </citation>
    <scope>NUCLEOTIDE SEQUENCE [LARGE SCALE GENOMIC DNA]</scope>
    <source>
        <strain evidence="13 14">R1DC41</strain>
    </source>
</reference>
<evidence type="ECO:0000256" key="7">
    <source>
        <dbReference type="ARBA" id="ARBA00023284"/>
    </source>
</evidence>
<dbReference type="EC" id="1.11.1.24" evidence="2"/>
<dbReference type="InterPro" id="IPR036249">
    <property type="entry name" value="Thioredoxin-like_sf"/>
</dbReference>
<dbReference type="EMBL" id="CP049742">
    <property type="protein sequence ID" value="QPC47493.1"/>
    <property type="molecule type" value="Genomic_DNA"/>
</dbReference>
<keyword evidence="3" id="KW-0575">Peroxidase</keyword>
<sequence length="213" mass="23764">MTTLTQQLKEQVEGFKGRAPKEVQDIMARATKELETSDVAKGLKEGEVAPDFTLPNAVGENVTLYQQLEKGPVIVTFYRGEWCPYCNLELKSYQDELPAIQAAGANVIAISPETPDHSLSIKEKHDLAFDVLSDTDKSAMDAYNLVFKMPDYLIDLYKQLNLNLDQYNVPENAWELPVPATFVIGQDRIIKKAAVNPDYTTRLDPKEALAALS</sequence>
<feature type="domain" description="Thioredoxin" evidence="12">
    <location>
        <begin position="43"/>
        <end position="213"/>
    </location>
</feature>
<evidence type="ECO:0000256" key="1">
    <source>
        <dbReference type="ARBA" id="ARBA00003330"/>
    </source>
</evidence>
<evidence type="ECO:0000256" key="4">
    <source>
        <dbReference type="ARBA" id="ARBA00022862"/>
    </source>
</evidence>
<dbReference type="GO" id="GO:0008379">
    <property type="term" value="F:thioredoxin peroxidase activity"/>
    <property type="evidence" value="ECO:0007669"/>
    <property type="project" value="TreeGrafter"/>
</dbReference>
<evidence type="ECO:0000256" key="11">
    <source>
        <dbReference type="ARBA" id="ARBA00049091"/>
    </source>
</evidence>